<accession>A0A917P656</accession>
<name>A0A917P656_9ACTN</name>
<evidence type="ECO:0000313" key="1">
    <source>
        <dbReference type="EMBL" id="GGJ63266.1"/>
    </source>
</evidence>
<dbReference type="Proteomes" id="UP000657574">
    <property type="component" value="Unassembled WGS sequence"/>
</dbReference>
<gene>
    <name evidence="1" type="ORF">GCM10010121_087420</name>
</gene>
<comment type="caution">
    <text evidence="1">The sequence shown here is derived from an EMBL/GenBank/DDBJ whole genome shotgun (WGS) entry which is preliminary data.</text>
</comment>
<keyword evidence="2" id="KW-1185">Reference proteome</keyword>
<sequence>MFLSWRGEGATAVQGAADNHFLAATIAVSSSTAVLAAMVEGQGVEFLGGRTHGPLTSLV</sequence>
<dbReference type="RefSeq" id="WP_189316880.1">
    <property type="nucleotide sequence ID" value="NZ_BMQA01000075.1"/>
</dbReference>
<reference evidence="1" key="2">
    <citation type="submission" date="2020-09" db="EMBL/GenBank/DDBJ databases">
        <authorList>
            <person name="Sun Q."/>
            <person name="Ohkuma M."/>
        </authorList>
    </citation>
    <scope>NUCLEOTIDE SEQUENCE</scope>
    <source>
        <strain evidence="1">JCM 3086</strain>
    </source>
</reference>
<proteinExistence type="predicted"/>
<dbReference type="EMBL" id="BMQA01000075">
    <property type="protein sequence ID" value="GGJ63266.1"/>
    <property type="molecule type" value="Genomic_DNA"/>
</dbReference>
<reference evidence="1" key="1">
    <citation type="journal article" date="2014" name="Int. J. Syst. Evol. Microbiol.">
        <title>Complete genome sequence of Corynebacterium casei LMG S-19264T (=DSM 44701T), isolated from a smear-ripened cheese.</title>
        <authorList>
            <consortium name="US DOE Joint Genome Institute (JGI-PGF)"/>
            <person name="Walter F."/>
            <person name="Albersmeier A."/>
            <person name="Kalinowski J."/>
            <person name="Ruckert C."/>
        </authorList>
    </citation>
    <scope>NUCLEOTIDE SEQUENCE</scope>
    <source>
        <strain evidence="1">JCM 3086</strain>
    </source>
</reference>
<protein>
    <submittedName>
        <fullName evidence="1">Uncharacterized protein</fullName>
    </submittedName>
</protein>
<dbReference type="AlphaFoldDB" id="A0A917P656"/>
<evidence type="ECO:0000313" key="2">
    <source>
        <dbReference type="Proteomes" id="UP000657574"/>
    </source>
</evidence>
<organism evidence="1 2">
    <name type="scientific">Streptomyces brasiliensis</name>
    <dbReference type="NCBI Taxonomy" id="1954"/>
    <lineage>
        <taxon>Bacteria</taxon>
        <taxon>Bacillati</taxon>
        <taxon>Actinomycetota</taxon>
        <taxon>Actinomycetes</taxon>
        <taxon>Kitasatosporales</taxon>
        <taxon>Streptomycetaceae</taxon>
        <taxon>Streptomyces</taxon>
    </lineage>
</organism>